<evidence type="ECO:0000313" key="4">
    <source>
        <dbReference type="Proteomes" id="UP000053097"/>
    </source>
</evidence>
<dbReference type="AlphaFoldDB" id="A0A026WK41"/>
<dbReference type="InterPro" id="IPR028265">
    <property type="entry name" value="TTDN1/SICKLE"/>
</dbReference>
<evidence type="ECO:0000256" key="1">
    <source>
        <dbReference type="SAM" id="MobiDB-lite"/>
    </source>
</evidence>
<reference evidence="2 4" key="1">
    <citation type="journal article" date="2014" name="Curr. Biol.">
        <title>The genome of the clonal raider ant Cerapachys biroi.</title>
        <authorList>
            <person name="Oxley P.R."/>
            <person name="Ji L."/>
            <person name="Fetter-Pruneda I."/>
            <person name="McKenzie S.K."/>
            <person name="Li C."/>
            <person name="Hu H."/>
            <person name="Zhang G."/>
            <person name="Kronauer D.J."/>
        </authorList>
    </citation>
    <scope>NUCLEOTIDE SEQUENCE [LARGE SCALE GENOMIC DNA]</scope>
</reference>
<sequence>MKRSPLSTPRGFRGHGPRQAPYNWKSQNANSRGYHSAGNESCQRFVVDNEAQPRGNDFIPLNVSTPVTQHEKHGARNWHSPAGGHNNVSPRGWHNYRGNYHGNPRLNSSNRGNSRYAAYKHPGKKFHGQNKMGYKSAHRQHDISVYVDVKSMLGDPWADLVKNLNDSKDKSTDETPKTESSSFNTTLTDCDSTKESESKLSEDTNLDNLQCNQDSRNVSPVETSFEDTNLPETSVSEINISTSSKTDDDTCSNQNSVDESACNVNEKVSENAQEENTAQSNVSVMDSDDKNIEQ</sequence>
<feature type="compositionally biased region" description="Polar residues" evidence="1">
    <location>
        <begin position="178"/>
        <end position="190"/>
    </location>
</feature>
<dbReference type="Proteomes" id="UP000053097">
    <property type="component" value="Unassembled WGS sequence"/>
</dbReference>
<dbReference type="OrthoDB" id="7689747at2759"/>
<dbReference type="OMA" id="FLEDPWE"/>
<feature type="compositionally biased region" description="Polar residues" evidence="1">
    <location>
        <begin position="24"/>
        <end position="37"/>
    </location>
</feature>
<dbReference type="EMBL" id="KK107167">
    <property type="protein sequence ID" value="EZA56338.1"/>
    <property type="molecule type" value="Genomic_DNA"/>
</dbReference>
<accession>A0A026WK41</accession>
<feature type="compositionally biased region" description="Basic and acidic residues" evidence="1">
    <location>
        <begin position="191"/>
        <end position="202"/>
    </location>
</feature>
<evidence type="ECO:0000313" key="3">
    <source>
        <dbReference type="EMBL" id="RLU18188.1"/>
    </source>
</evidence>
<feature type="compositionally biased region" description="Polar residues" evidence="1">
    <location>
        <begin position="270"/>
        <end position="284"/>
    </location>
</feature>
<name>A0A026WK41_OOCBI</name>
<gene>
    <name evidence="3" type="ORF">DMN91_010431</name>
    <name evidence="2" type="ORF">X777_02957</name>
</gene>
<feature type="compositionally biased region" description="Polar residues" evidence="1">
    <location>
        <begin position="206"/>
        <end position="240"/>
    </location>
</feature>
<organism evidence="2 4">
    <name type="scientific">Ooceraea biroi</name>
    <name type="common">Clonal raider ant</name>
    <name type="synonym">Cerapachys biroi</name>
    <dbReference type="NCBI Taxonomy" id="2015173"/>
    <lineage>
        <taxon>Eukaryota</taxon>
        <taxon>Metazoa</taxon>
        <taxon>Ecdysozoa</taxon>
        <taxon>Arthropoda</taxon>
        <taxon>Hexapoda</taxon>
        <taxon>Insecta</taxon>
        <taxon>Pterygota</taxon>
        <taxon>Neoptera</taxon>
        <taxon>Endopterygota</taxon>
        <taxon>Hymenoptera</taxon>
        <taxon>Apocrita</taxon>
        <taxon>Aculeata</taxon>
        <taxon>Formicoidea</taxon>
        <taxon>Formicidae</taxon>
        <taxon>Dorylinae</taxon>
        <taxon>Ooceraea</taxon>
    </lineage>
</organism>
<dbReference type="Pfam" id="PF15502">
    <property type="entry name" value="MPLKIP"/>
    <property type="match status" value="1"/>
</dbReference>
<feature type="region of interest" description="Disordered" evidence="1">
    <location>
        <begin position="1"/>
        <end position="37"/>
    </location>
</feature>
<reference evidence="3" key="2">
    <citation type="journal article" date="2018" name="Genome Res.">
        <title>The genomic architecture and molecular evolution of ant odorant receptors.</title>
        <authorList>
            <person name="McKenzie S.K."/>
            <person name="Kronauer D.J.C."/>
        </authorList>
    </citation>
    <scope>NUCLEOTIDE SEQUENCE [LARGE SCALE GENOMIC DNA]</scope>
    <source>
        <strain evidence="3">Clonal line C1</strain>
    </source>
</reference>
<proteinExistence type="predicted"/>
<keyword evidence="4" id="KW-1185">Reference proteome</keyword>
<dbReference type="EMBL" id="QOIP01000010">
    <property type="protein sequence ID" value="RLU18188.1"/>
    <property type="molecule type" value="Genomic_DNA"/>
</dbReference>
<evidence type="ECO:0000313" key="2">
    <source>
        <dbReference type="EMBL" id="EZA56338.1"/>
    </source>
</evidence>
<feature type="region of interest" description="Disordered" evidence="1">
    <location>
        <begin position="165"/>
        <end position="294"/>
    </location>
</feature>
<reference evidence="3" key="3">
    <citation type="submission" date="2018-07" db="EMBL/GenBank/DDBJ databases">
        <authorList>
            <person name="Mckenzie S.K."/>
            <person name="Kronauer D.J.C."/>
        </authorList>
    </citation>
    <scope>NUCLEOTIDE SEQUENCE</scope>
    <source>
        <strain evidence="3">Clonal line C1</strain>
    </source>
</reference>
<feature type="compositionally biased region" description="Basic and acidic residues" evidence="1">
    <location>
        <begin position="165"/>
        <end position="177"/>
    </location>
</feature>
<dbReference type="Proteomes" id="UP000279307">
    <property type="component" value="Chromosome 10"/>
</dbReference>
<protein>
    <submittedName>
        <fullName evidence="2">Uncharacterized protein</fullName>
    </submittedName>
</protein>
<feature type="region of interest" description="Disordered" evidence="1">
    <location>
        <begin position="99"/>
        <end position="135"/>
    </location>
</feature>